<organism evidence="9 10">
    <name type="scientific">Pseudothermotoga thermarum DSM 5069</name>
    <dbReference type="NCBI Taxonomy" id="688269"/>
    <lineage>
        <taxon>Bacteria</taxon>
        <taxon>Thermotogati</taxon>
        <taxon>Thermotogota</taxon>
        <taxon>Thermotogae</taxon>
        <taxon>Thermotogales</taxon>
        <taxon>Thermotogaceae</taxon>
        <taxon>Pseudothermotoga</taxon>
    </lineage>
</organism>
<evidence type="ECO:0000313" key="9">
    <source>
        <dbReference type="EMBL" id="AEH50888.1"/>
    </source>
</evidence>
<dbReference type="STRING" id="688269.Theth_0804"/>
<dbReference type="KEGG" id="tta:Theth_0804"/>
<evidence type="ECO:0000259" key="8">
    <source>
        <dbReference type="PROSITE" id="PS50928"/>
    </source>
</evidence>
<dbReference type="Pfam" id="PF00528">
    <property type="entry name" value="BPD_transp_1"/>
    <property type="match status" value="1"/>
</dbReference>
<feature type="transmembrane region" description="Helical" evidence="7">
    <location>
        <begin position="77"/>
        <end position="96"/>
    </location>
</feature>
<evidence type="ECO:0000313" key="10">
    <source>
        <dbReference type="Proteomes" id="UP000006804"/>
    </source>
</evidence>
<dbReference type="HOGENOM" id="CLU_016047_1_2_0"/>
<dbReference type="GO" id="GO:0005886">
    <property type="term" value="C:plasma membrane"/>
    <property type="evidence" value="ECO:0007669"/>
    <property type="project" value="UniProtKB-SubCell"/>
</dbReference>
<accession>F7YY70</accession>
<feature type="transmembrane region" description="Helical" evidence="7">
    <location>
        <begin position="12"/>
        <end position="34"/>
    </location>
</feature>
<keyword evidence="4 7" id="KW-0812">Transmembrane</keyword>
<dbReference type="OrthoDB" id="9810086at2"/>
<name>F7YY70_9THEM</name>
<evidence type="ECO:0000256" key="6">
    <source>
        <dbReference type="ARBA" id="ARBA00023136"/>
    </source>
</evidence>
<dbReference type="GO" id="GO:0055085">
    <property type="term" value="P:transmembrane transport"/>
    <property type="evidence" value="ECO:0007669"/>
    <property type="project" value="InterPro"/>
</dbReference>
<feature type="transmembrane region" description="Helical" evidence="7">
    <location>
        <begin position="185"/>
        <end position="210"/>
    </location>
</feature>
<dbReference type="PANTHER" id="PTHR32243:SF18">
    <property type="entry name" value="INNER MEMBRANE ABC TRANSPORTER PERMEASE PROTEIN YCJP"/>
    <property type="match status" value="1"/>
</dbReference>
<dbReference type="PATRIC" id="fig|688269.3.peg.828"/>
<dbReference type="Proteomes" id="UP000006804">
    <property type="component" value="Chromosome"/>
</dbReference>
<dbReference type="InterPro" id="IPR000515">
    <property type="entry name" value="MetI-like"/>
</dbReference>
<evidence type="ECO:0000256" key="5">
    <source>
        <dbReference type="ARBA" id="ARBA00022989"/>
    </source>
</evidence>
<dbReference type="SUPFAM" id="SSF161098">
    <property type="entry name" value="MetI-like"/>
    <property type="match status" value="1"/>
</dbReference>
<feature type="transmembrane region" description="Helical" evidence="7">
    <location>
        <begin position="241"/>
        <end position="264"/>
    </location>
</feature>
<dbReference type="Gene3D" id="1.10.3720.10">
    <property type="entry name" value="MetI-like"/>
    <property type="match status" value="1"/>
</dbReference>
<dbReference type="AlphaFoldDB" id="F7YY70"/>
<gene>
    <name evidence="9" type="ORF">Theth_0804</name>
</gene>
<evidence type="ECO:0000256" key="4">
    <source>
        <dbReference type="ARBA" id="ARBA00022692"/>
    </source>
</evidence>
<comment type="similarity">
    <text evidence="7">Belongs to the binding-protein-dependent transport system permease family.</text>
</comment>
<keyword evidence="2 7" id="KW-0813">Transport</keyword>
<dbReference type="InterPro" id="IPR050901">
    <property type="entry name" value="BP-dep_ABC_trans_perm"/>
</dbReference>
<keyword evidence="6 7" id="KW-0472">Membrane</keyword>
<evidence type="ECO:0000256" key="1">
    <source>
        <dbReference type="ARBA" id="ARBA00004651"/>
    </source>
</evidence>
<reference evidence="9 10" key="1">
    <citation type="submission" date="2010-11" db="EMBL/GenBank/DDBJ databases">
        <title>The complete genome of Thermotoga thermarum DSM 5069.</title>
        <authorList>
            <consortium name="US DOE Joint Genome Institute (JGI-PGF)"/>
            <person name="Lucas S."/>
            <person name="Copeland A."/>
            <person name="Lapidus A."/>
            <person name="Bruce D."/>
            <person name="Goodwin L."/>
            <person name="Pitluck S."/>
            <person name="Kyrpides N."/>
            <person name="Mavromatis K."/>
            <person name="Ivanova N."/>
            <person name="Zeytun A."/>
            <person name="Brettin T."/>
            <person name="Detter J.C."/>
            <person name="Tapia R."/>
            <person name="Han C."/>
            <person name="Land M."/>
            <person name="Hauser L."/>
            <person name="Markowitz V."/>
            <person name="Cheng J.-F."/>
            <person name="Hugenholtz P."/>
            <person name="Woyke T."/>
            <person name="Wu D."/>
            <person name="Spring S."/>
            <person name="Schroeder M."/>
            <person name="Brambilla E."/>
            <person name="Klenk H.-P."/>
            <person name="Eisen J.A."/>
        </authorList>
    </citation>
    <scope>NUCLEOTIDE SEQUENCE [LARGE SCALE GENOMIC DNA]</scope>
    <source>
        <strain evidence="9 10">DSM 5069</strain>
    </source>
</reference>
<dbReference type="PROSITE" id="PS50928">
    <property type="entry name" value="ABC_TM1"/>
    <property type="match status" value="1"/>
</dbReference>
<dbReference type="InterPro" id="IPR035906">
    <property type="entry name" value="MetI-like_sf"/>
</dbReference>
<feature type="transmembrane region" description="Helical" evidence="7">
    <location>
        <begin position="141"/>
        <end position="164"/>
    </location>
</feature>
<dbReference type="eggNOG" id="COG0395">
    <property type="taxonomic scope" value="Bacteria"/>
</dbReference>
<proteinExistence type="inferred from homology"/>
<dbReference type="PANTHER" id="PTHR32243">
    <property type="entry name" value="MALTOSE TRANSPORT SYSTEM PERMEASE-RELATED"/>
    <property type="match status" value="1"/>
</dbReference>
<feature type="domain" description="ABC transmembrane type-1" evidence="8">
    <location>
        <begin position="73"/>
        <end position="264"/>
    </location>
</feature>
<comment type="subcellular location">
    <subcellularLocation>
        <location evidence="1 7">Cell membrane</location>
        <topology evidence="1 7">Multi-pass membrane protein</topology>
    </subcellularLocation>
</comment>
<feature type="transmembrane region" description="Helical" evidence="7">
    <location>
        <begin position="108"/>
        <end position="129"/>
    </location>
</feature>
<protein>
    <submittedName>
        <fullName evidence="9">Binding-protein-dependent transport systems inner membrane component</fullName>
    </submittedName>
</protein>
<dbReference type="CDD" id="cd06261">
    <property type="entry name" value="TM_PBP2"/>
    <property type="match status" value="1"/>
</dbReference>
<dbReference type="EMBL" id="CP002351">
    <property type="protein sequence ID" value="AEH50888.1"/>
    <property type="molecule type" value="Genomic_DNA"/>
</dbReference>
<evidence type="ECO:0000256" key="7">
    <source>
        <dbReference type="RuleBase" id="RU363032"/>
    </source>
</evidence>
<keyword evidence="5 7" id="KW-1133">Transmembrane helix</keyword>
<dbReference type="RefSeq" id="WP_013932110.1">
    <property type="nucleotide sequence ID" value="NC_015707.1"/>
</dbReference>
<keyword evidence="3" id="KW-1003">Cell membrane</keyword>
<keyword evidence="10" id="KW-1185">Reference proteome</keyword>
<sequence length="279" mass="31167" precursor="true">MLSKRKRIVLSTVRAIGLSIFLVCAIFPLLWIVLTSLKESTEVYTFPIRYIPSKISFDAYRYLFSFAKFHIYFKNSLVVSLLSATIATISSLLSGYTLSRFTFKGRRFILIVLFFVQMIPFYVLMIPLFTMFSKLGLTNTVTSLLVIYSGYGAAFGAIMARAFFSAIPKELEEVAWLDGCTKLQALMKVILPVFLPSVGAIFAFCFVNSWNEVFTAVLFIHSEHKMTVPVALYSFVSKAGIQWNVMAAGITIAVIPNIVVFGLARKYIVQGLTQGAIKG</sequence>
<evidence type="ECO:0000256" key="2">
    <source>
        <dbReference type="ARBA" id="ARBA00022448"/>
    </source>
</evidence>
<evidence type="ECO:0000256" key="3">
    <source>
        <dbReference type="ARBA" id="ARBA00022475"/>
    </source>
</evidence>